<gene>
    <name evidence="1" type="ORF">MVEN_00128800</name>
</gene>
<reference evidence="1" key="1">
    <citation type="submission" date="2020-05" db="EMBL/GenBank/DDBJ databases">
        <title>Mycena genomes resolve the evolution of fungal bioluminescence.</title>
        <authorList>
            <person name="Tsai I.J."/>
        </authorList>
    </citation>
    <scope>NUCLEOTIDE SEQUENCE</scope>
    <source>
        <strain evidence="1">CCC161011</strain>
    </source>
</reference>
<accession>A0A8H7DGV0</accession>
<proteinExistence type="predicted"/>
<evidence type="ECO:0000313" key="2">
    <source>
        <dbReference type="Proteomes" id="UP000620124"/>
    </source>
</evidence>
<dbReference type="EMBL" id="JACAZI010000001">
    <property type="protein sequence ID" value="KAF7372657.1"/>
    <property type="molecule type" value="Genomic_DNA"/>
</dbReference>
<comment type="caution">
    <text evidence="1">The sequence shown here is derived from an EMBL/GenBank/DDBJ whole genome shotgun (WGS) entry which is preliminary data.</text>
</comment>
<organism evidence="1 2">
    <name type="scientific">Mycena venus</name>
    <dbReference type="NCBI Taxonomy" id="2733690"/>
    <lineage>
        <taxon>Eukaryota</taxon>
        <taxon>Fungi</taxon>
        <taxon>Dikarya</taxon>
        <taxon>Basidiomycota</taxon>
        <taxon>Agaricomycotina</taxon>
        <taxon>Agaricomycetes</taxon>
        <taxon>Agaricomycetidae</taxon>
        <taxon>Agaricales</taxon>
        <taxon>Marasmiineae</taxon>
        <taxon>Mycenaceae</taxon>
        <taxon>Mycena</taxon>
    </lineage>
</organism>
<name>A0A8H7DGV0_9AGAR</name>
<protein>
    <submittedName>
        <fullName evidence="1">Uncharacterized protein</fullName>
    </submittedName>
</protein>
<dbReference type="AlphaFoldDB" id="A0A8H7DGV0"/>
<dbReference type="Proteomes" id="UP000620124">
    <property type="component" value="Unassembled WGS sequence"/>
</dbReference>
<keyword evidence="2" id="KW-1185">Reference proteome</keyword>
<evidence type="ECO:0000313" key="1">
    <source>
        <dbReference type="EMBL" id="KAF7372657.1"/>
    </source>
</evidence>
<sequence length="41" mass="4555">MDQQRADALVRQQKAPLVDALVAWTTTSVFNPPAPKDNLTF</sequence>